<dbReference type="Pfam" id="PF08722">
    <property type="entry name" value="Tn7_TnsA-like_N"/>
    <property type="match status" value="1"/>
</dbReference>
<dbReference type="AlphaFoldDB" id="A0A367VM89"/>
<dbReference type="EMBL" id="JPWB01000001">
    <property type="protein sequence ID" value="RCK25551.1"/>
    <property type="molecule type" value="Genomic_DNA"/>
</dbReference>
<proteinExistence type="predicted"/>
<dbReference type="GO" id="GO:0003676">
    <property type="term" value="F:nucleic acid binding"/>
    <property type="evidence" value="ECO:0007669"/>
    <property type="project" value="InterPro"/>
</dbReference>
<dbReference type="Gene3D" id="3.40.1350.10">
    <property type="match status" value="1"/>
</dbReference>
<sequence>MKPVRQVVSRSKGRVHGLYYSRKAKRLLPWESQLERDALIILDLIPEVDDIAVQPFKLTYQFDGRDRVYFPDILITGGFGQKVIEVKPKRDLGKPENLKRFPVIETVLAEKGYQFEIWTEDDIRREPRRSNVKSLSPHRLSASPKFCANRFRGYLRSSGNCLIRDLVEIIGDEATLEDALTLVATGQLKLNLDEKIGMMSTVELVDEGAGK</sequence>
<dbReference type="Proteomes" id="UP000253061">
    <property type="component" value="Unassembled WGS sequence"/>
</dbReference>
<dbReference type="RefSeq" id="WP_062956377.1">
    <property type="nucleotide sequence ID" value="NZ_JPWB01000001.1"/>
</dbReference>
<evidence type="ECO:0000313" key="3">
    <source>
        <dbReference type="Proteomes" id="UP000253061"/>
    </source>
</evidence>
<protein>
    <recommendedName>
        <fullName evidence="1">TnsA endonuclease N-terminal domain-containing protein</fullName>
    </recommendedName>
</protein>
<dbReference type="InterPro" id="IPR011856">
    <property type="entry name" value="tRNA_endonuc-like_dom_sf"/>
</dbReference>
<evidence type="ECO:0000313" key="2">
    <source>
        <dbReference type="EMBL" id="RCK25551.1"/>
    </source>
</evidence>
<name>A0A367VM89_9PROT</name>
<reference evidence="2 3" key="1">
    <citation type="submission" date="2014-07" db="EMBL/GenBank/DDBJ databases">
        <title>Draft genome sequence of Thalassospira profundimaris R8-17.</title>
        <authorList>
            <person name="Lai Q."/>
            <person name="Shao Z."/>
        </authorList>
    </citation>
    <scope>NUCLEOTIDE SEQUENCE [LARGE SCALE GENOMIC DNA]</scope>
    <source>
        <strain evidence="2 3">R8-17</strain>
    </source>
</reference>
<accession>A0A367VM89</accession>
<comment type="caution">
    <text evidence="2">The sequence shown here is derived from an EMBL/GenBank/DDBJ whole genome shotgun (WGS) entry which is preliminary data.</text>
</comment>
<gene>
    <name evidence="2" type="ORF">TH6_02770</name>
</gene>
<evidence type="ECO:0000259" key="1">
    <source>
        <dbReference type="Pfam" id="PF08722"/>
    </source>
</evidence>
<dbReference type="InterPro" id="IPR014833">
    <property type="entry name" value="TnsA_N"/>
</dbReference>
<feature type="domain" description="TnsA endonuclease N-terminal" evidence="1">
    <location>
        <begin position="46"/>
        <end position="120"/>
    </location>
</feature>
<organism evidence="2 3">
    <name type="scientific">Thalassospira profundimaris</name>
    <dbReference type="NCBI Taxonomy" id="502049"/>
    <lineage>
        <taxon>Bacteria</taxon>
        <taxon>Pseudomonadati</taxon>
        <taxon>Pseudomonadota</taxon>
        <taxon>Alphaproteobacteria</taxon>
        <taxon>Rhodospirillales</taxon>
        <taxon>Thalassospiraceae</taxon>
        <taxon>Thalassospira</taxon>
    </lineage>
</organism>